<evidence type="ECO:0000313" key="4">
    <source>
        <dbReference type="Proteomes" id="UP000515158"/>
    </source>
</evidence>
<dbReference type="PROSITE" id="PS51257">
    <property type="entry name" value="PROKAR_LIPOPROTEIN"/>
    <property type="match status" value="1"/>
</dbReference>
<comment type="similarity">
    <text evidence="1 3">Belongs to the short-chain dehydrogenases/reductases (SDR) family.</text>
</comment>
<evidence type="ECO:0000256" key="3">
    <source>
        <dbReference type="RuleBase" id="RU000363"/>
    </source>
</evidence>
<dbReference type="PRINTS" id="PR00080">
    <property type="entry name" value="SDRFAMILY"/>
</dbReference>
<gene>
    <name evidence="5" type="primary">LOC117652748</name>
</gene>
<dbReference type="GeneID" id="117652748"/>
<name>A0A6P9A8Y2_THRPL</name>
<dbReference type="RefSeq" id="XP_034253734.1">
    <property type="nucleotide sequence ID" value="XM_034397843.1"/>
</dbReference>
<dbReference type="Gene3D" id="3.40.50.720">
    <property type="entry name" value="NAD(P)-binding Rossmann-like Domain"/>
    <property type="match status" value="1"/>
</dbReference>
<protein>
    <submittedName>
        <fullName evidence="5">Farnesol dehydrogenase-like</fullName>
    </submittedName>
</protein>
<dbReference type="PANTHER" id="PTHR43115">
    <property type="entry name" value="DEHYDROGENASE/REDUCTASE SDR FAMILY MEMBER 11"/>
    <property type="match status" value="1"/>
</dbReference>
<dbReference type="SUPFAM" id="SSF51735">
    <property type="entry name" value="NAD(P)-binding Rossmann-fold domains"/>
    <property type="match status" value="1"/>
</dbReference>
<dbReference type="InterPro" id="IPR002347">
    <property type="entry name" value="SDR_fam"/>
</dbReference>
<dbReference type="AlphaFoldDB" id="A0A6P9A8Y2"/>
<dbReference type="PRINTS" id="PR00081">
    <property type="entry name" value="GDHRDH"/>
</dbReference>
<dbReference type="Pfam" id="PF00106">
    <property type="entry name" value="adh_short"/>
    <property type="match status" value="1"/>
</dbReference>
<dbReference type="Proteomes" id="UP000515158">
    <property type="component" value="Unplaced"/>
</dbReference>
<proteinExistence type="inferred from homology"/>
<keyword evidence="4" id="KW-1185">Reference proteome</keyword>
<dbReference type="GO" id="GO:0016616">
    <property type="term" value="F:oxidoreductase activity, acting on the CH-OH group of donors, NAD or NADP as acceptor"/>
    <property type="evidence" value="ECO:0007669"/>
    <property type="project" value="UniProtKB-ARBA"/>
</dbReference>
<dbReference type="FunFam" id="3.40.50.720:FF:000047">
    <property type="entry name" value="NADP-dependent L-serine/L-allo-threonine dehydrogenase"/>
    <property type="match status" value="1"/>
</dbReference>
<evidence type="ECO:0000256" key="1">
    <source>
        <dbReference type="ARBA" id="ARBA00006484"/>
    </source>
</evidence>
<keyword evidence="2" id="KW-0560">Oxidoreductase</keyword>
<dbReference type="PANTHER" id="PTHR43115:SF4">
    <property type="entry name" value="DEHYDROGENASE_REDUCTASE SDR FAMILY MEMBER 11"/>
    <property type="match status" value="1"/>
</dbReference>
<dbReference type="KEGG" id="tpal:117652748"/>
<dbReference type="OrthoDB" id="1933717at2759"/>
<organism evidence="5">
    <name type="scientific">Thrips palmi</name>
    <name type="common">Melon thrips</name>
    <dbReference type="NCBI Taxonomy" id="161013"/>
    <lineage>
        <taxon>Eukaryota</taxon>
        <taxon>Metazoa</taxon>
        <taxon>Ecdysozoa</taxon>
        <taxon>Arthropoda</taxon>
        <taxon>Hexapoda</taxon>
        <taxon>Insecta</taxon>
        <taxon>Pterygota</taxon>
        <taxon>Neoptera</taxon>
        <taxon>Paraneoptera</taxon>
        <taxon>Thysanoptera</taxon>
        <taxon>Terebrantia</taxon>
        <taxon>Thripoidea</taxon>
        <taxon>Thripidae</taxon>
        <taxon>Thrips</taxon>
    </lineage>
</organism>
<dbReference type="FunCoup" id="A0A6P9A8Y2">
    <property type="interactions" value="207"/>
</dbReference>
<dbReference type="InterPro" id="IPR036291">
    <property type="entry name" value="NAD(P)-bd_dom_sf"/>
</dbReference>
<dbReference type="InParanoid" id="A0A6P9A8Y2"/>
<evidence type="ECO:0000313" key="5">
    <source>
        <dbReference type="RefSeq" id="XP_034253734.1"/>
    </source>
</evidence>
<evidence type="ECO:0000256" key="2">
    <source>
        <dbReference type="ARBA" id="ARBA00023002"/>
    </source>
</evidence>
<accession>A0A6P9A8Y2</accession>
<reference evidence="5" key="1">
    <citation type="submission" date="2025-08" db="UniProtKB">
        <authorList>
            <consortium name="RefSeq"/>
        </authorList>
    </citation>
    <scope>IDENTIFICATION</scope>
    <source>
        <tissue evidence="5">Total insect</tissue>
    </source>
</reference>
<sequence>MERFAGRVAVVTGASAGIGACIASDLAKAGMVVVGVARRRDRLQDLAASLKACGATGRLEAVQADLSSVEEVRRVFQWVEDNLGAVSVLVNNAAVIHHKPTQELDLTKIQNIIATNLTAVTVGCKEAIGSMKKHDIKDGHIITINSVAGHVVINSPLMSLSLYSSTKHAITALCRGVRFDVQRIPGFKIRVTSLSPGAVDTDMLPRQYVKSFADPERILKPSNVSNAVLYALACPPSVEITELTIQPIGEAW</sequence>